<keyword evidence="1" id="KW-1133">Transmembrane helix</keyword>
<evidence type="ECO:0000313" key="2">
    <source>
        <dbReference type="EMBL" id="SDM85529.1"/>
    </source>
</evidence>
<sequence length="217" mass="24578">MKSKHFVTTLNPISKTCLFLLLLLIPVAFLLPAGWGRENQPVENIQVLVLLAIGVVMYRAYRSGAGSMATKKLILWAIPLLGIVLLRELSWGRVFYPDGSGGFLPLEKVYFGHYVYPAIGAIAIAVVAGIFRQKLHQEFVRWFKYGKFPLVDILLIVGCFFAADFIEHSKIFRGQRQELFEELLELVMYIAVMSLFFNLGFNKDMQPASLESEAEKK</sequence>
<feature type="transmembrane region" description="Helical" evidence="1">
    <location>
        <begin position="111"/>
        <end position="131"/>
    </location>
</feature>
<keyword evidence="1" id="KW-0812">Transmembrane</keyword>
<evidence type="ECO:0000256" key="1">
    <source>
        <dbReference type="SAM" id="Phobius"/>
    </source>
</evidence>
<keyword evidence="1" id="KW-0472">Membrane</keyword>
<feature type="transmembrane region" description="Helical" evidence="1">
    <location>
        <begin position="73"/>
        <end position="91"/>
    </location>
</feature>
<dbReference type="RefSeq" id="WP_092074249.1">
    <property type="nucleotide sequence ID" value="NZ_FNHB01000008.1"/>
</dbReference>
<name>A0A1G9WM43_9FIRM</name>
<dbReference type="Proteomes" id="UP000214880">
    <property type="component" value="Unassembled WGS sequence"/>
</dbReference>
<evidence type="ECO:0000313" key="3">
    <source>
        <dbReference type="Proteomes" id="UP000214880"/>
    </source>
</evidence>
<keyword evidence="3" id="KW-1185">Reference proteome</keyword>
<dbReference type="AlphaFoldDB" id="A0A1G9WM43"/>
<dbReference type="EMBL" id="FNHB01000008">
    <property type="protein sequence ID" value="SDM85529.1"/>
    <property type="molecule type" value="Genomic_DNA"/>
</dbReference>
<reference evidence="2 3" key="1">
    <citation type="submission" date="2016-10" db="EMBL/GenBank/DDBJ databases">
        <authorList>
            <person name="de Groot N.N."/>
        </authorList>
    </citation>
    <scope>NUCLEOTIDE SEQUENCE [LARGE SCALE GENOMIC DNA]</scope>
    <source>
        <strain evidence="2 3">DSM 1736</strain>
    </source>
</reference>
<organism evidence="2 3">
    <name type="scientific">Dendrosporobacter quercicolus</name>
    <dbReference type="NCBI Taxonomy" id="146817"/>
    <lineage>
        <taxon>Bacteria</taxon>
        <taxon>Bacillati</taxon>
        <taxon>Bacillota</taxon>
        <taxon>Negativicutes</taxon>
        <taxon>Selenomonadales</taxon>
        <taxon>Sporomusaceae</taxon>
        <taxon>Dendrosporobacter</taxon>
    </lineage>
</organism>
<gene>
    <name evidence="2" type="ORF">SAMN04488502_10825</name>
</gene>
<proteinExistence type="predicted"/>
<accession>A0A1G9WM43</accession>
<feature type="transmembrane region" description="Helical" evidence="1">
    <location>
        <begin position="46"/>
        <end position="61"/>
    </location>
</feature>
<feature type="transmembrane region" description="Helical" evidence="1">
    <location>
        <begin position="183"/>
        <end position="201"/>
    </location>
</feature>
<feature type="transmembrane region" description="Helical" evidence="1">
    <location>
        <begin position="143"/>
        <end position="163"/>
    </location>
</feature>
<protein>
    <submittedName>
        <fullName evidence="2">Uncharacterized protein</fullName>
    </submittedName>
</protein>
<dbReference type="STRING" id="146817.SAMN04488502_10825"/>